<dbReference type="InterPro" id="IPR036388">
    <property type="entry name" value="WH-like_DNA-bd_sf"/>
</dbReference>
<dbReference type="PANTHER" id="PTHR30537">
    <property type="entry name" value="HTH-TYPE TRANSCRIPTIONAL REGULATOR"/>
    <property type="match status" value="1"/>
</dbReference>
<dbReference type="InterPro" id="IPR036390">
    <property type="entry name" value="WH_DNA-bd_sf"/>
</dbReference>
<dbReference type="InterPro" id="IPR058163">
    <property type="entry name" value="LysR-type_TF_proteobact-type"/>
</dbReference>
<evidence type="ECO:0000256" key="1">
    <source>
        <dbReference type="ARBA" id="ARBA00009437"/>
    </source>
</evidence>
<keyword evidence="4" id="KW-0804">Transcription</keyword>
<dbReference type="Pfam" id="PF03466">
    <property type="entry name" value="LysR_substrate"/>
    <property type="match status" value="1"/>
</dbReference>
<name>A0A6G4WBI3_9HYPH</name>
<reference evidence="6 7" key="1">
    <citation type="submission" date="2020-02" db="EMBL/GenBank/DDBJ databases">
        <title>Genome sequence of strain CCNWXJ40-4.</title>
        <authorList>
            <person name="Gao J."/>
            <person name="Sun J."/>
        </authorList>
    </citation>
    <scope>NUCLEOTIDE SEQUENCE [LARGE SCALE GENOMIC DNA]</scope>
    <source>
        <strain evidence="6 7">CCNWXJ 40-4</strain>
    </source>
</reference>
<dbReference type="RefSeq" id="WP_165026926.1">
    <property type="nucleotide sequence ID" value="NZ_JAAKZF010000009.1"/>
</dbReference>
<dbReference type="GO" id="GO:0006351">
    <property type="term" value="P:DNA-templated transcription"/>
    <property type="evidence" value="ECO:0007669"/>
    <property type="project" value="TreeGrafter"/>
</dbReference>
<evidence type="ECO:0000256" key="3">
    <source>
        <dbReference type="ARBA" id="ARBA00023125"/>
    </source>
</evidence>
<gene>
    <name evidence="6" type="ORF">G6N73_09950</name>
</gene>
<dbReference type="InterPro" id="IPR000847">
    <property type="entry name" value="LysR_HTH_N"/>
</dbReference>
<dbReference type="EMBL" id="JAAKZF010000009">
    <property type="protein sequence ID" value="NGO51500.1"/>
    <property type="molecule type" value="Genomic_DNA"/>
</dbReference>
<accession>A0A6G4WBI3</accession>
<evidence type="ECO:0000259" key="5">
    <source>
        <dbReference type="PROSITE" id="PS50931"/>
    </source>
</evidence>
<comment type="caution">
    <text evidence="6">The sequence shown here is derived from an EMBL/GenBank/DDBJ whole genome shotgun (WGS) entry which is preliminary data.</text>
</comment>
<feature type="domain" description="HTH lysR-type" evidence="5">
    <location>
        <begin position="15"/>
        <end position="72"/>
    </location>
</feature>
<sequence length="310" mass="33384">MASHVPPLPQPPPLPPLQALRAFEAAARHLSFTKAAAELGMTQAAVSYQVKVLEERFGAPLFLRRPRQVALTEAGQRLAPAITEAFEMIASAWASGRSGAQGTLSISTVQTFASQWLAQHLGSFQMAHPTLAVRLDTSPRFVDFAQQEIDVAIRAGGGKWPGLETHLLMHTGFTPMLSPKLAESIGGVKEPADLLRLPIVGPDDPWWTQWLTEAGVPTDGLQNRTRSRMGSQSLEAGVAIAGGGVAMLTPAFFAADLAAGRLLQPFDLVCNDGHAYWLAYPESRRNAPKVSAFRTWILAEMKAFLGEAEG</sequence>
<dbReference type="Pfam" id="PF00126">
    <property type="entry name" value="HTH_1"/>
    <property type="match status" value="1"/>
</dbReference>
<keyword evidence="3" id="KW-0238">DNA-binding</keyword>
<dbReference type="AlphaFoldDB" id="A0A6G4WBI3"/>
<dbReference type="Gene3D" id="3.40.190.10">
    <property type="entry name" value="Periplasmic binding protein-like II"/>
    <property type="match status" value="2"/>
</dbReference>
<dbReference type="PANTHER" id="PTHR30537:SF74">
    <property type="entry name" value="HTH-TYPE TRANSCRIPTIONAL REGULATOR TRPI"/>
    <property type="match status" value="1"/>
</dbReference>
<dbReference type="FunFam" id="1.10.10.10:FF:000038">
    <property type="entry name" value="Glycine cleavage system transcriptional activator"/>
    <property type="match status" value="1"/>
</dbReference>
<dbReference type="PROSITE" id="PS50931">
    <property type="entry name" value="HTH_LYSR"/>
    <property type="match status" value="1"/>
</dbReference>
<dbReference type="SUPFAM" id="SSF53850">
    <property type="entry name" value="Periplasmic binding protein-like II"/>
    <property type="match status" value="1"/>
</dbReference>
<keyword evidence="7" id="KW-1185">Reference proteome</keyword>
<dbReference type="GO" id="GO:0043565">
    <property type="term" value="F:sequence-specific DNA binding"/>
    <property type="evidence" value="ECO:0007669"/>
    <property type="project" value="TreeGrafter"/>
</dbReference>
<dbReference type="Proteomes" id="UP001642900">
    <property type="component" value="Unassembled WGS sequence"/>
</dbReference>
<evidence type="ECO:0000313" key="7">
    <source>
        <dbReference type="Proteomes" id="UP001642900"/>
    </source>
</evidence>
<protein>
    <submittedName>
        <fullName evidence="6">LysR family transcriptional regulator</fullName>
    </submittedName>
</protein>
<comment type="similarity">
    <text evidence="1">Belongs to the LysR transcriptional regulatory family.</text>
</comment>
<proteinExistence type="inferred from homology"/>
<evidence type="ECO:0000256" key="2">
    <source>
        <dbReference type="ARBA" id="ARBA00023015"/>
    </source>
</evidence>
<keyword evidence="2" id="KW-0805">Transcription regulation</keyword>
<organism evidence="6 7">
    <name type="scientific">Allomesorhizobium camelthorni</name>
    <dbReference type="NCBI Taxonomy" id="475069"/>
    <lineage>
        <taxon>Bacteria</taxon>
        <taxon>Pseudomonadati</taxon>
        <taxon>Pseudomonadota</taxon>
        <taxon>Alphaproteobacteria</taxon>
        <taxon>Hyphomicrobiales</taxon>
        <taxon>Phyllobacteriaceae</taxon>
        <taxon>Allomesorhizobium</taxon>
    </lineage>
</organism>
<evidence type="ECO:0000256" key="4">
    <source>
        <dbReference type="ARBA" id="ARBA00023163"/>
    </source>
</evidence>
<dbReference type="Gene3D" id="1.10.10.10">
    <property type="entry name" value="Winged helix-like DNA-binding domain superfamily/Winged helix DNA-binding domain"/>
    <property type="match status" value="1"/>
</dbReference>
<dbReference type="SUPFAM" id="SSF46785">
    <property type="entry name" value="Winged helix' DNA-binding domain"/>
    <property type="match status" value="1"/>
</dbReference>
<dbReference type="CDD" id="cd08432">
    <property type="entry name" value="PBP2_GcdR_TrpI_HvrB_AmpR_like"/>
    <property type="match status" value="1"/>
</dbReference>
<dbReference type="PRINTS" id="PR00039">
    <property type="entry name" value="HTHLYSR"/>
</dbReference>
<evidence type="ECO:0000313" key="6">
    <source>
        <dbReference type="EMBL" id="NGO51500.1"/>
    </source>
</evidence>
<dbReference type="InterPro" id="IPR005119">
    <property type="entry name" value="LysR_subst-bd"/>
</dbReference>
<dbReference type="GO" id="GO:0003700">
    <property type="term" value="F:DNA-binding transcription factor activity"/>
    <property type="evidence" value="ECO:0007669"/>
    <property type="project" value="InterPro"/>
</dbReference>